<organism evidence="1 2">
    <name type="scientific">Pseudomonas trivialis</name>
    <dbReference type="NCBI Taxonomy" id="200450"/>
    <lineage>
        <taxon>Bacteria</taxon>
        <taxon>Pseudomonadati</taxon>
        <taxon>Pseudomonadota</taxon>
        <taxon>Gammaproteobacteria</taxon>
        <taxon>Pseudomonadales</taxon>
        <taxon>Pseudomonadaceae</taxon>
        <taxon>Pseudomonas</taxon>
    </lineage>
</organism>
<sequence>MCVDCQAAIAGKPGSHRGMHCKGKSSLACDDASSHKRIFAHYRKIISDFPLKKIL</sequence>
<dbReference type="Proteomes" id="UP000183126">
    <property type="component" value="Chromosome I"/>
</dbReference>
<proteinExistence type="predicted"/>
<protein>
    <recommendedName>
        <fullName evidence="3">Recombinase zinc beta ribbon domain-containing protein</fullName>
    </recommendedName>
</protein>
<keyword evidence="2" id="KW-1185">Reference proteome</keyword>
<evidence type="ECO:0000313" key="2">
    <source>
        <dbReference type="Proteomes" id="UP000183126"/>
    </source>
</evidence>
<evidence type="ECO:0000313" key="1">
    <source>
        <dbReference type="EMBL" id="SDR73649.1"/>
    </source>
</evidence>
<name>A0ABY0U0D9_9PSED</name>
<gene>
    <name evidence="1" type="ORF">SAMN04490205_0217</name>
</gene>
<dbReference type="EMBL" id="LT629760">
    <property type="protein sequence ID" value="SDR73649.1"/>
    <property type="molecule type" value="Genomic_DNA"/>
</dbReference>
<evidence type="ECO:0008006" key="3">
    <source>
        <dbReference type="Google" id="ProtNLM"/>
    </source>
</evidence>
<reference evidence="1 2" key="1">
    <citation type="submission" date="2016-10" db="EMBL/GenBank/DDBJ databases">
        <authorList>
            <person name="Varghese N."/>
            <person name="Submissions S."/>
        </authorList>
    </citation>
    <scope>NUCLEOTIDE SEQUENCE [LARGE SCALE GENOMIC DNA]</scope>
    <source>
        <strain evidence="1 2">BS3111</strain>
    </source>
</reference>
<accession>A0ABY0U0D9</accession>